<accession>A0A8J3W7H6</accession>
<evidence type="ECO:0000259" key="9">
    <source>
        <dbReference type="Pfam" id="PF13231"/>
    </source>
</evidence>
<dbReference type="PANTHER" id="PTHR33908:SF11">
    <property type="entry name" value="MEMBRANE PROTEIN"/>
    <property type="match status" value="1"/>
</dbReference>
<sequence length="503" mass="53707">MVRSPVSRTADDSRLGEIPAFARRHVTVVSLVLFTLLVSFSPGYGYHRDELYFRMLGEHPAWGYVDQPPLTPLLARASTALFGDLLVAVRAPAALSAAILVVLVALTARELGGGRTAQLLAAAGVGTGVFTLIAGHSLLTLSADLPLWTAAVLFILRALLRGDGRWWLAAGTVIGLATYNRHLIALLVIGLAAGLLGAGPRETLRSPWLWAGALLAVALATPNLLYQVANGWPQLEMAAALSEDKGAEFRILYLPMQLVLFGPVAAVLGAVGWLRLRRNRRVRSLAVAYPVAAALTLLSGGRFDYTAGLIVLLAAAGCVSAEEWAGRRAGRLRTVVIALSANGVLSAVIALPLIPVTALSATPVPYVNEVARESVGWEEFASRVAAVVRGLPAEERARTVLLAGSYGEAGMLHLAAGRYGLPAVYSGHNHLHLYGPPPESATVAVAVKMPRRLLETRFAECAEAGRTDNGVGVENEFQDLPIFVCRGLREPWRTAWPRFQHYS</sequence>
<keyword evidence="6 8" id="KW-1133">Transmembrane helix</keyword>
<dbReference type="EMBL" id="BOOH01000042">
    <property type="protein sequence ID" value="GIH78618.1"/>
    <property type="molecule type" value="Genomic_DNA"/>
</dbReference>
<evidence type="ECO:0000256" key="7">
    <source>
        <dbReference type="ARBA" id="ARBA00023136"/>
    </source>
</evidence>
<keyword evidence="5 8" id="KW-0812">Transmembrane</keyword>
<dbReference type="GO" id="GO:0009103">
    <property type="term" value="P:lipopolysaccharide biosynthetic process"/>
    <property type="evidence" value="ECO:0007669"/>
    <property type="project" value="UniProtKB-ARBA"/>
</dbReference>
<dbReference type="GO" id="GO:0016763">
    <property type="term" value="F:pentosyltransferase activity"/>
    <property type="evidence" value="ECO:0007669"/>
    <property type="project" value="TreeGrafter"/>
</dbReference>
<dbReference type="Proteomes" id="UP000616724">
    <property type="component" value="Unassembled WGS sequence"/>
</dbReference>
<feature type="domain" description="Glycosyltransferase RgtA/B/C/D-like" evidence="9">
    <location>
        <begin position="66"/>
        <end position="226"/>
    </location>
</feature>
<feature type="transmembrane region" description="Helical" evidence="8">
    <location>
        <begin position="166"/>
        <end position="196"/>
    </location>
</feature>
<feature type="transmembrane region" description="Helical" evidence="8">
    <location>
        <begin position="119"/>
        <end position="139"/>
    </location>
</feature>
<evidence type="ECO:0000256" key="4">
    <source>
        <dbReference type="ARBA" id="ARBA00022679"/>
    </source>
</evidence>
<dbReference type="GO" id="GO:0005886">
    <property type="term" value="C:plasma membrane"/>
    <property type="evidence" value="ECO:0007669"/>
    <property type="project" value="UniProtKB-SubCell"/>
</dbReference>
<name>A0A8J3W7H6_9ACTN</name>
<keyword evidence="11" id="KW-1185">Reference proteome</keyword>
<gene>
    <name evidence="10" type="ORF">Plo01_50470</name>
</gene>
<dbReference type="PANTHER" id="PTHR33908">
    <property type="entry name" value="MANNOSYLTRANSFERASE YKCB-RELATED"/>
    <property type="match status" value="1"/>
</dbReference>
<keyword evidence="4" id="KW-0808">Transferase</keyword>
<comment type="caution">
    <text evidence="10">The sequence shown here is derived from an EMBL/GenBank/DDBJ whole genome shotgun (WGS) entry which is preliminary data.</text>
</comment>
<feature type="transmembrane region" description="Helical" evidence="8">
    <location>
        <begin position="208"/>
        <end position="229"/>
    </location>
</feature>
<evidence type="ECO:0000313" key="10">
    <source>
        <dbReference type="EMBL" id="GIH78618.1"/>
    </source>
</evidence>
<feature type="transmembrane region" description="Helical" evidence="8">
    <location>
        <begin position="85"/>
        <end position="107"/>
    </location>
</feature>
<evidence type="ECO:0000313" key="11">
    <source>
        <dbReference type="Proteomes" id="UP000616724"/>
    </source>
</evidence>
<comment type="subcellular location">
    <subcellularLocation>
        <location evidence="1">Cell membrane</location>
        <topology evidence="1">Multi-pass membrane protein</topology>
    </subcellularLocation>
</comment>
<keyword evidence="2" id="KW-1003">Cell membrane</keyword>
<evidence type="ECO:0000256" key="8">
    <source>
        <dbReference type="SAM" id="Phobius"/>
    </source>
</evidence>
<dbReference type="Pfam" id="PF13231">
    <property type="entry name" value="PMT_2"/>
    <property type="match status" value="1"/>
</dbReference>
<feature type="transmembrane region" description="Helical" evidence="8">
    <location>
        <begin position="249"/>
        <end position="274"/>
    </location>
</feature>
<protein>
    <recommendedName>
        <fullName evidence="9">Glycosyltransferase RgtA/B/C/D-like domain-containing protein</fullName>
    </recommendedName>
</protein>
<feature type="transmembrane region" description="Helical" evidence="8">
    <location>
        <begin position="26"/>
        <end position="46"/>
    </location>
</feature>
<organism evidence="10 11">
    <name type="scientific">Planobispora longispora</name>
    <dbReference type="NCBI Taxonomy" id="28887"/>
    <lineage>
        <taxon>Bacteria</taxon>
        <taxon>Bacillati</taxon>
        <taxon>Actinomycetota</taxon>
        <taxon>Actinomycetes</taxon>
        <taxon>Streptosporangiales</taxon>
        <taxon>Streptosporangiaceae</taxon>
        <taxon>Planobispora</taxon>
    </lineage>
</organism>
<evidence type="ECO:0000256" key="2">
    <source>
        <dbReference type="ARBA" id="ARBA00022475"/>
    </source>
</evidence>
<proteinExistence type="predicted"/>
<evidence type="ECO:0000256" key="6">
    <source>
        <dbReference type="ARBA" id="ARBA00022989"/>
    </source>
</evidence>
<keyword evidence="7 8" id="KW-0472">Membrane</keyword>
<evidence type="ECO:0000256" key="5">
    <source>
        <dbReference type="ARBA" id="ARBA00022692"/>
    </source>
</evidence>
<dbReference type="InterPro" id="IPR050297">
    <property type="entry name" value="LipidA_mod_glycosyltrf_83"/>
</dbReference>
<reference evidence="10 11" key="1">
    <citation type="submission" date="2021-01" db="EMBL/GenBank/DDBJ databases">
        <title>Whole genome shotgun sequence of Planobispora longispora NBRC 13918.</title>
        <authorList>
            <person name="Komaki H."/>
            <person name="Tamura T."/>
        </authorList>
    </citation>
    <scope>NUCLEOTIDE SEQUENCE [LARGE SCALE GENOMIC DNA]</scope>
    <source>
        <strain evidence="10 11">NBRC 13918</strain>
    </source>
</reference>
<feature type="transmembrane region" description="Helical" evidence="8">
    <location>
        <begin position="334"/>
        <end position="354"/>
    </location>
</feature>
<evidence type="ECO:0000256" key="3">
    <source>
        <dbReference type="ARBA" id="ARBA00022676"/>
    </source>
</evidence>
<evidence type="ECO:0000256" key="1">
    <source>
        <dbReference type="ARBA" id="ARBA00004651"/>
    </source>
</evidence>
<keyword evidence="3" id="KW-0328">Glycosyltransferase</keyword>
<dbReference type="AlphaFoldDB" id="A0A8J3W7H6"/>
<dbReference type="InterPro" id="IPR038731">
    <property type="entry name" value="RgtA/B/C-like"/>
</dbReference>